<organism evidence="3 4">
    <name type="scientific">Pseudoclavibacter terrae</name>
    <dbReference type="NCBI Taxonomy" id="1530195"/>
    <lineage>
        <taxon>Bacteria</taxon>
        <taxon>Bacillati</taxon>
        <taxon>Actinomycetota</taxon>
        <taxon>Actinomycetes</taxon>
        <taxon>Micrococcales</taxon>
        <taxon>Microbacteriaceae</taxon>
        <taxon>Pseudoclavibacter</taxon>
    </lineage>
</organism>
<reference evidence="3 4" key="1">
    <citation type="submission" date="2019-09" db="EMBL/GenBank/DDBJ databases">
        <title>Phylogeny of genus Pseudoclavibacter and closely related genus.</title>
        <authorList>
            <person name="Li Y."/>
        </authorList>
    </citation>
    <scope>NUCLEOTIDE SEQUENCE [LARGE SCALE GENOMIC DNA]</scope>
    <source>
        <strain evidence="3 4">THG-MD12</strain>
    </source>
</reference>
<feature type="transmembrane region" description="Helical" evidence="1">
    <location>
        <begin position="6"/>
        <end position="26"/>
    </location>
</feature>
<gene>
    <name evidence="3" type="ORF">F8O03_08690</name>
</gene>
<keyword evidence="1" id="KW-0812">Transmembrane</keyword>
<evidence type="ECO:0000313" key="3">
    <source>
        <dbReference type="EMBL" id="KAB1638456.1"/>
    </source>
</evidence>
<keyword evidence="1" id="KW-0472">Membrane</keyword>
<evidence type="ECO:0000256" key="1">
    <source>
        <dbReference type="SAM" id="Phobius"/>
    </source>
</evidence>
<comment type="caution">
    <text evidence="3">The sequence shown here is derived from an EMBL/GenBank/DDBJ whole genome shotgun (WGS) entry which is preliminary data.</text>
</comment>
<feature type="domain" description="PH" evidence="2">
    <location>
        <begin position="41"/>
        <end position="165"/>
    </location>
</feature>
<protein>
    <recommendedName>
        <fullName evidence="2">PH domain-containing protein</fullName>
    </recommendedName>
</protein>
<dbReference type="OrthoDB" id="3826692at2"/>
<evidence type="ECO:0000313" key="4">
    <source>
        <dbReference type="Proteomes" id="UP000490386"/>
    </source>
</evidence>
<evidence type="ECO:0000259" key="2">
    <source>
        <dbReference type="Pfam" id="PF25362"/>
    </source>
</evidence>
<keyword evidence="1" id="KW-1133">Transmembrane helix</keyword>
<dbReference type="AlphaFoldDB" id="A0A7J5B365"/>
<dbReference type="EMBL" id="WBJX01000002">
    <property type="protein sequence ID" value="KAB1638456.1"/>
    <property type="molecule type" value="Genomic_DNA"/>
</dbReference>
<dbReference type="RefSeq" id="WP_151423496.1">
    <property type="nucleotide sequence ID" value="NZ_WBJX01000002.1"/>
</dbReference>
<dbReference type="Pfam" id="PF25362">
    <property type="entry name" value="bPH_11"/>
    <property type="match status" value="1"/>
</dbReference>
<accession>A0A7J5B365</accession>
<proteinExistence type="predicted"/>
<dbReference type="Proteomes" id="UP000490386">
    <property type="component" value="Unassembled WGS sequence"/>
</dbReference>
<sequence length="180" mass="19706">MDDRVLPAALTIVAFLVIVALMWLGWRRRTRAQAGIATPLSPPQSTEQPLGHWHDVHYVSTSRTGDTLDRIVVPPLGFRGRAEVTVLREGPVVRIAGERAFFIPAADIEATIDGTVTIDRVVENGGLTIIRWLLPADDTANDRVSVETSLRVVDATAREQLKTALHSLQRTPAPTTEESS</sequence>
<dbReference type="InterPro" id="IPR057446">
    <property type="entry name" value="PH_bac"/>
</dbReference>
<name>A0A7J5B365_9MICO</name>
<keyword evidence="4" id="KW-1185">Reference proteome</keyword>